<evidence type="ECO:0000313" key="5">
    <source>
        <dbReference type="Proteomes" id="UP000572670"/>
    </source>
</evidence>
<accession>A0ABR6D020</accession>
<dbReference type="Pfam" id="PF14344">
    <property type="entry name" value="DUF4397"/>
    <property type="match status" value="1"/>
</dbReference>
<evidence type="ECO:0000313" key="4">
    <source>
        <dbReference type="EMBL" id="MBA9059441.1"/>
    </source>
</evidence>
<name>A0ABR6D020_9MICC</name>
<dbReference type="InterPro" id="IPR025510">
    <property type="entry name" value="DUF4397"/>
</dbReference>
<dbReference type="EMBL" id="JACJIK010000001">
    <property type="protein sequence ID" value="MBA9059441.1"/>
    <property type="molecule type" value="Genomic_DNA"/>
</dbReference>
<reference evidence="4 5" key="1">
    <citation type="submission" date="2020-08" db="EMBL/GenBank/DDBJ databases">
        <title>Sequencing the genomes of 1000 actinobacteria strains.</title>
        <authorList>
            <person name="Klenk H.-P."/>
        </authorList>
    </citation>
    <scope>NUCLEOTIDE SEQUENCE [LARGE SCALE GENOMIC DNA]</scope>
    <source>
        <strain evidence="4 5">DSM 21948</strain>
    </source>
</reference>
<keyword evidence="1" id="KW-0812">Transmembrane</keyword>
<evidence type="ECO:0000259" key="3">
    <source>
        <dbReference type="Pfam" id="PF14344"/>
    </source>
</evidence>
<protein>
    <recommendedName>
        <fullName evidence="3">DUF4397 domain-containing protein</fullName>
    </recommendedName>
</protein>
<sequence>MRKSLPAAVTTALGIAVLAPLSAAAMDAPSGAELSVLHAVPATPVDVYVNGALTLDDFEPGDLAGPLELAAGDYEVAITAADAMDDSAPILGPVTLTLADGGDYTAAAHLDAAGTPTVTAFENDTSAVAAGEGRLTVRHIAAAPAVDVWAGEDVVVPGLENPDEASLEVPAGTVSAAVSVAGTTDPVIGPADVEVKDGVTTIAYAWGSAADGTLALATQEVAVDHSAPGSVPAGIDVAPAQDSTGMLAAVGTGAAALVAGAVLMARRRAARA</sequence>
<organism evidence="4 5">
    <name type="scientific">Micrococcus yunnanensis</name>
    <dbReference type="NCBI Taxonomy" id="566027"/>
    <lineage>
        <taxon>Bacteria</taxon>
        <taxon>Bacillati</taxon>
        <taxon>Actinomycetota</taxon>
        <taxon>Actinomycetes</taxon>
        <taxon>Micrococcales</taxon>
        <taxon>Micrococcaceae</taxon>
        <taxon>Micrococcus</taxon>
    </lineage>
</organism>
<keyword evidence="5" id="KW-1185">Reference proteome</keyword>
<dbReference type="RefSeq" id="WP_134377000.1">
    <property type="nucleotide sequence ID" value="NZ_BAAAYW010000006.1"/>
</dbReference>
<feature type="transmembrane region" description="Helical" evidence="1">
    <location>
        <begin position="245"/>
        <end position="265"/>
    </location>
</feature>
<proteinExistence type="predicted"/>
<dbReference type="Proteomes" id="UP000572670">
    <property type="component" value="Unassembled WGS sequence"/>
</dbReference>
<comment type="caution">
    <text evidence="4">The sequence shown here is derived from an EMBL/GenBank/DDBJ whole genome shotgun (WGS) entry which is preliminary data.</text>
</comment>
<keyword evidence="2" id="KW-0732">Signal</keyword>
<feature type="signal peptide" evidence="2">
    <location>
        <begin position="1"/>
        <end position="25"/>
    </location>
</feature>
<keyword evidence="1" id="KW-0472">Membrane</keyword>
<feature type="chain" id="PRO_5046068181" description="DUF4397 domain-containing protein" evidence="2">
    <location>
        <begin position="26"/>
        <end position="272"/>
    </location>
</feature>
<gene>
    <name evidence="4" type="ORF">HDA34_001148</name>
</gene>
<dbReference type="GeneID" id="93363504"/>
<feature type="domain" description="DUF4397" evidence="3">
    <location>
        <begin position="32"/>
        <end position="148"/>
    </location>
</feature>
<evidence type="ECO:0000256" key="2">
    <source>
        <dbReference type="SAM" id="SignalP"/>
    </source>
</evidence>
<keyword evidence="1" id="KW-1133">Transmembrane helix</keyword>
<evidence type="ECO:0000256" key="1">
    <source>
        <dbReference type="SAM" id="Phobius"/>
    </source>
</evidence>